<accession>L8WE23</accession>
<dbReference type="GO" id="GO:0004540">
    <property type="term" value="F:RNA nuclease activity"/>
    <property type="evidence" value="ECO:0007669"/>
    <property type="project" value="InterPro"/>
</dbReference>
<evidence type="ECO:0000313" key="3">
    <source>
        <dbReference type="EMBL" id="ELU36426.1"/>
    </source>
</evidence>
<evidence type="ECO:0000313" key="4">
    <source>
        <dbReference type="Proteomes" id="UP000011668"/>
    </source>
</evidence>
<reference evidence="3 4" key="1">
    <citation type="journal article" date="2013" name="Nat. Commun.">
        <title>The evolution and pathogenic mechanisms of the rice sheath blight pathogen.</title>
        <authorList>
            <person name="Zheng A."/>
            <person name="Lin R."/>
            <person name="Xu L."/>
            <person name="Qin P."/>
            <person name="Tang C."/>
            <person name="Ai P."/>
            <person name="Zhang D."/>
            <person name="Liu Y."/>
            <person name="Sun Z."/>
            <person name="Feng H."/>
            <person name="Wang Y."/>
            <person name="Chen Y."/>
            <person name="Liang X."/>
            <person name="Fu R."/>
            <person name="Li Q."/>
            <person name="Zhang J."/>
            <person name="Yu X."/>
            <person name="Xie Z."/>
            <person name="Ding L."/>
            <person name="Guan P."/>
            <person name="Tang J."/>
            <person name="Liang Y."/>
            <person name="Wang S."/>
            <person name="Deng Q."/>
            <person name="Li S."/>
            <person name="Zhu J."/>
            <person name="Wang L."/>
            <person name="Liu H."/>
            <person name="Li P."/>
        </authorList>
    </citation>
    <scope>NUCLEOTIDE SEQUENCE [LARGE SCALE GENOMIC DNA]</scope>
    <source>
        <strain evidence="4">AG-1 IA</strain>
    </source>
</reference>
<dbReference type="OrthoDB" id="10403024at2759"/>
<keyword evidence="4" id="KW-1185">Reference proteome</keyword>
<dbReference type="SUPFAM" id="SSF53933">
    <property type="entry name" value="Microbial ribonucleases"/>
    <property type="match status" value="1"/>
</dbReference>
<dbReference type="InterPro" id="IPR016191">
    <property type="entry name" value="Ribonuclease/ribotoxin"/>
</dbReference>
<dbReference type="AlphaFoldDB" id="L8WE23"/>
<dbReference type="HOGENOM" id="CLU_1310837_0_0_1"/>
<gene>
    <name evidence="3" type="ORF">AG1IA_09543</name>
</gene>
<dbReference type="Proteomes" id="UP000011668">
    <property type="component" value="Unassembled WGS sequence"/>
</dbReference>
<organism evidence="3 4">
    <name type="scientific">Thanatephorus cucumeris (strain AG1-IA)</name>
    <name type="common">Rice sheath blight fungus</name>
    <name type="synonym">Rhizoctonia solani</name>
    <dbReference type="NCBI Taxonomy" id="983506"/>
    <lineage>
        <taxon>Eukaryota</taxon>
        <taxon>Fungi</taxon>
        <taxon>Dikarya</taxon>
        <taxon>Basidiomycota</taxon>
        <taxon>Agaricomycotina</taxon>
        <taxon>Agaricomycetes</taxon>
        <taxon>Cantharellales</taxon>
        <taxon>Ceratobasidiaceae</taxon>
        <taxon>Rhizoctonia</taxon>
        <taxon>Rhizoctonia solani AG-1</taxon>
    </lineage>
</organism>
<sequence>MGYKIEKWSHFATNKDCVQHHRGVPSAIMKIATYTLGAVSILAADVVSVPVTSHPDQRVFAKPASVGTVKLIQHPKLGSYLCRSNDERGTWSHQQGVDTYDNHVVNAINQAISQKTWGKFSNNEKIKWENKECNVRALYKADIGEGESWGGRSEYRVVFSLPEGSSNLPSQVHFCGVMSHVGDRPKNKDFGRCDLFHSVLVDPPSVQRNP</sequence>
<dbReference type="EMBL" id="AFRT01003441">
    <property type="protein sequence ID" value="ELU36426.1"/>
    <property type="molecule type" value="Genomic_DNA"/>
</dbReference>
<proteinExistence type="predicted"/>
<evidence type="ECO:0000256" key="2">
    <source>
        <dbReference type="ARBA" id="ARBA00022801"/>
    </source>
</evidence>
<evidence type="ECO:0000256" key="1">
    <source>
        <dbReference type="ARBA" id="ARBA00022722"/>
    </source>
</evidence>
<keyword evidence="1" id="KW-0540">Nuclease</keyword>
<keyword evidence="2" id="KW-0378">Hydrolase</keyword>
<dbReference type="Gene3D" id="3.10.450.30">
    <property type="entry name" value="Microbial ribonucleases"/>
    <property type="match status" value="1"/>
</dbReference>
<name>L8WE23_THACA</name>
<protein>
    <submittedName>
        <fullName evidence="3">Uncharacterized protein</fullName>
    </submittedName>
</protein>
<dbReference type="GO" id="GO:0003723">
    <property type="term" value="F:RNA binding"/>
    <property type="evidence" value="ECO:0007669"/>
    <property type="project" value="InterPro"/>
</dbReference>
<dbReference type="GO" id="GO:0016787">
    <property type="term" value="F:hydrolase activity"/>
    <property type="evidence" value="ECO:0007669"/>
    <property type="project" value="UniProtKB-KW"/>
</dbReference>
<comment type="caution">
    <text evidence="3">The sequence shown here is derived from an EMBL/GenBank/DDBJ whole genome shotgun (WGS) entry which is preliminary data.</text>
</comment>